<dbReference type="OrthoDB" id="10254310at2759"/>
<dbReference type="AlphaFoldDB" id="A0A4P9X7W6"/>
<comment type="similarity">
    <text evidence="2">Belongs to the adaptor complexes large subunit family.</text>
</comment>
<dbReference type="InterPro" id="IPR026739">
    <property type="entry name" value="AP_beta"/>
</dbReference>
<comment type="subcellular location">
    <subcellularLocation>
        <location evidence="1">Endomembrane system</location>
    </subcellularLocation>
</comment>
<keyword evidence="3" id="KW-0813">Transport</keyword>
<keyword evidence="8" id="KW-1185">Reference proteome</keyword>
<keyword evidence="4" id="KW-0653">Protein transport</keyword>
<evidence type="ECO:0000259" key="6">
    <source>
        <dbReference type="Pfam" id="PF01602"/>
    </source>
</evidence>
<evidence type="ECO:0000256" key="3">
    <source>
        <dbReference type="ARBA" id="ARBA00022448"/>
    </source>
</evidence>
<feature type="non-terminal residue" evidence="7">
    <location>
        <position position="578"/>
    </location>
</feature>
<dbReference type="Proteomes" id="UP000274922">
    <property type="component" value="Unassembled WGS sequence"/>
</dbReference>
<dbReference type="InterPro" id="IPR016342">
    <property type="entry name" value="AP_complex_bsu_1_2_4"/>
</dbReference>
<dbReference type="GO" id="GO:0030117">
    <property type="term" value="C:membrane coat"/>
    <property type="evidence" value="ECO:0007669"/>
    <property type="project" value="InterPro"/>
</dbReference>
<dbReference type="EMBL" id="ML014176">
    <property type="protein sequence ID" value="RKP01335.1"/>
    <property type="molecule type" value="Genomic_DNA"/>
</dbReference>
<evidence type="ECO:0000256" key="1">
    <source>
        <dbReference type="ARBA" id="ARBA00004308"/>
    </source>
</evidence>
<dbReference type="GO" id="GO:0012505">
    <property type="term" value="C:endomembrane system"/>
    <property type="evidence" value="ECO:0007669"/>
    <property type="project" value="UniProtKB-SubCell"/>
</dbReference>
<organism evidence="7 8">
    <name type="scientific">Caulochytrium protostelioides</name>
    <dbReference type="NCBI Taxonomy" id="1555241"/>
    <lineage>
        <taxon>Eukaryota</taxon>
        <taxon>Fungi</taxon>
        <taxon>Fungi incertae sedis</taxon>
        <taxon>Chytridiomycota</taxon>
        <taxon>Chytridiomycota incertae sedis</taxon>
        <taxon>Chytridiomycetes</taxon>
        <taxon>Caulochytriales</taxon>
        <taxon>Caulochytriaceae</taxon>
        <taxon>Caulochytrium</taxon>
    </lineage>
</organism>
<accession>A0A4P9X7W6</accession>
<dbReference type="InterPro" id="IPR011989">
    <property type="entry name" value="ARM-like"/>
</dbReference>
<evidence type="ECO:0000256" key="5">
    <source>
        <dbReference type="ARBA" id="ARBA00023136"/>
    </source>
</evidence>
<dbReference type="GO" id="GO:0006886">
    <property type="term" value="P:intracellular protein transport"/>
    <property type="evidence" value="ECO:0007669"/>
    <property type="project" value="InterPro"/>
</dbReference>
<proteinExistence type="inferred from homology"/>
<dbReference type="GO" id="GO:0016192">
    <property type="term" value="P:vesicle-mediated transport"/>
    <property type="evidence" value="ECO:0007669"/>
    <property type="project" value="InterPro"/>
</dbReference>
<dbReference type="GO" id="GO:0030276">
    <property type="term" value="F:clathrin binding"/>
    <property type="evidence" value="ECO:0007669"/>
    <property type="project" value="InterPro"/>
</dbReference>
<sequence length="578" mass="64490">MASSLAPRFFATNKKGENFELKADLNSEYREKRKETVKRVIANMTIGKDVSSLFADVVKNMQTDDLELKKLVYLYLINYAKTQPELVILVVNTFVKDTDDPNPLIRALAIRTMGCLRAEKILDYVIEPLKKGLRDDDPYVRKVAALCVAKIYDLNPQAAIDNGLIEILQDLVSDKNPMVIANAVAALDEIRESNSGAAPADGQILTKLLAALNECTEWGQVCILSSLANYTPQDSREACDMTERVLPRIQHANASVVLAAIKVLLLYQPHLNNDELHRTVDKKMAPPLITLLASEPEIQYVALRNMSLILQRSPHLLKGEIRIFFTKYNDPPYVKLEKLTMMLRLVDADNVDQVLSELIEYANEVDIDFSQKAVAAVGRCALQIPETAERCVETVVTMTQTKTPHVIQAAMLVFQDILRQYPGRFNSVIPTITPFHEVLDDAYAKAALIWIVGEHVALVPDALAILSGYAENFREEPATVQVQLLTAVVRLFLFSPQTSSHLVQEMLSTATSVSENPDIRDRAFIYWRLLSSNVEVAQAVVSAEKPPMAVETRAVPETLLDELMCHLGSLASIYYKPA</sequence>
<dbReference type="SUPFAM" id="SSF48371">
    <property type="entry name" value="ARM repeat"/>
    <property type="match status" value="1"/>
</dbReference>
<dbReference type="Pfam" id="PF01602">
    <property type="entry name" value="Adaptin_N"/>
    <property type="match status" value="1"/>
</dbReference>
<reference evidence="8" key="1">
    <citation type="journal article" date="2018" name="Nat. Microbiol.">
        <title>Leveraging single-cell genomics to expand the fungal tree of life.</title>
        <authorList>
            <person name="Ahrendt S.R."/>
            <person name="Quandt C.A."/>
            <person name="Ciobanu D."/>
            <person name="Clum A."/>
            <person name="Salamov A."/>
            <person name="Andreopoulos B."/>
            <person name="Cheng J.F."/>
            <person name="Woyke T."/>
            <person name="Pelin A."/>
            <person name="Henrissat B."/>
            <person name="Reynolds N.K."/>
            <person name="Benny G.L."/>
            <person name="Smith M.E."/>
            <person name="James T.Y."/>
            <person name="Grigoriev I.V."/>
        </authorList>
    </citation>
    <scope>NUCLEOTIDE SEQUENCE [LARGE SCALE GENOMIC DNA]</scope>
    <source>
        <strain evidence="8">ATCC 52028</strain>
    </source>
</reference>
<dbReference type="Gene3D" id="1.25.10.10">
    <property type="entry name" value="Leucine-rich Repeat Variant"/>
    <property type="match status" value="1"/>
</dbReference>
<dbReference type="STRING" id="1555241.A0A4P9X7W6"/>
<dbReference type="PIRSF" id="PIRSF002291">
    <property type="entry name" value="AP_complex_beta"/>
    <property type="match status" value="1"/>
</dbReference>
<protein>
    <recommendedName>
        <fullName evidence="6">Clathrin/coatomer adaptor adaptin-like N-terminal domain-containing protein</fullName>
    </recommendedName>
</protein>
<evidence type="ECO:0000313" key="8">
    <source>
        <dbReference type="Proteomes" id="UP000274922"/>
    </source>
</evidence>
<keyword evidence="5" id="KW-0472">Membrane</keyword>
<name>A0A4P9X7W6_9FUNG</name>
<gene>
    <name evidence="7" type="ORF">CXG81DRAFT_12135</name>
</gene>
<evidence type="ECO:0000313" key="7">
    <source>
        <dbReference type="EMBL" id="RKP01335.1"/>
    </source>
</evidence>
<dbReference type="InterPro" id="IPR016024">
    <property type="entry name" value="ARM-type_fold"/>
</dbReference>
<evidence type="ECO:0000256" key="2">
    <source>
        <dbReference type="ARBA" id="ARBA00006613"/>
    </source>
</evidence>
<evidence type="ECO:0000256" key="4">
    <source>
        <dbReference type="ARBA" id="ARBA00022927"/>
    </source>
</evidence>
<dbReference type="PANTHER" id="PTHR11134">
    <property type="entry name" value="ADAPTOR COMPLEX SUBUNIT BETA FAMILY MEMBER"/>
    <property type="match status" value="1"/>
</dbReference>
<feature type="domain" description="Clathrin/coatomer adaptor adaptin-like N-terminal" evidence="6">
    <location>
        <begin position="14"/>
        <end position="532"/>
    </location>
</feature>
<dbReference type="InterPro" id="IPR002553">
    <property type="entry name" value="Clathrin/coatomer_adapt-like_N"/>
</dbReference>